<dbReference type="PANTHER" id="PTHR47505">
    <property type="entry name" value="DNA UTILIZATION PROTEIN YHGH"/>
    <property type="match status" value="1"/>
</dbReference>
<dbReference type="AlphaFoldDB" id="A0A2S3ZZU3"/>
<evidence type="ECO:0000259" key="2">
    <source>
        <dbReference type="Pfam" id="PF00156"/>
    </source>
</evidence>
<gene>
    <name evidence="3" type="ORF">CVS27_05305</name>
</gene>
<organism evidence="3 4">
    <name type="scientific">Arthrobacter glacialis</name>
    <dbReference type="NCBI Taxonomy" id="1664"/>
    <lineage>
        <taxon>Bacteria</taxon>
        <taxon>Bacillati</taxon>
        <taxon>Actinomycetota</taxon>
        <taxon>Actinomycetes</taxon>
        <taxon>Micrococcales</taxon>
        <taxon>Micrococcaceae</taxon>
        <taxon>Arthrobacter</taxon>
    </lineage>
</organism>
<evidence type="ECO:0000256" key="1">
    <source>
        <dbReference type="ARBA" id="ARBA00008007"/>
    </source>
</evidence>
<dbReference type="EMBL" id="PPXC01000003">
    <property type="protein sequence ID" value="POH74634.1"/>
    <property type="molecule type" value="Genomic_DNA"/>
</dbReference>
<dbReference type="InterPro" id="IPR029057">
    <property type="entry name" value="PRTase-like"/>
</dbReference>
<accession>A0A2S3ZZU3</accession>
<reference evidence="3 4" key="1">
    <citation type="submission" date="2018-01" db="EMBL/GenBank/DDBJ databases">
        <title>Arthrobacter sp. nov., from glaciers in China.</title>
        <authorList>
            <person name="Liu Q."/>
            <person name="Xin Y.-H."/>
        </authorList>
    </citation>
    <scope>NUCLEOTIDE SEQUENCE [LARGE SCALE GENOMIC DNA]</scope>
    <source>
        <strain evidence="3 4">HLT2-12-2</strain>
    </source>
</reference>
<feature type="domain" description="Phosphoribosyltransferase" evidence="2">
    <location>
        <begin position="229"/>
        <end position="273"/>
    </location>
</feature>
<evidence type="ECO:0000313" key="4">
    <source>
        <dbReference type="Proteomes" id="UP000237061"/>
    </source>
</evidence>
<dbReference type="Gene3D" id="3.40.50.2020">
    <property type="match status" value="1"/>
</dbReference>
<dbReference type="RefSeq" id="WP_103464679.1">
    <property type="nucleotide sequence ID" value="NZ_PPXC01000003.1"/>
</dbReference>
<proteinExistence type="inferred from homology"/>
<keyword evidence="4" id="KW-1185">Reference proteome</keyword>
<comment type="similarity">
    <text evidence="1">Belongs to the ComF/GntX family.</text>
</comment>
<dbReference type="SUPFAM" id="SSF53271">
    <property type="entry name" value="PRTase-like"/>
    <property type="match status" value="1"/>
</dbReference>
<protein>
    <submittedName>
        <fullName evidence="3">ComF family protein</fullName>
    </submittedName>
</protein>
<dbReference type="PANTHER" id="PTHR47505:SF1">
    <property type="entry name" value="DNA UTILIZATION PROTEIN YHGH"/>
    <property type="match status" value="1"/>
</dbReference>
<dbReference type="InterPro" id="IPR000836">
    <property type="entry name" value="PRTase_dom"/>
</dbReference>
<name>A0A2S3ZZU3_ARTGL</name>
<dbReference type="Pfam" id="PF00156">
    <property type="entry name" value="Pribosyltran"/>
    <property type="match status" value="1"/>
</dbReference>
<dbReference type="InterPro" id="IPR051910">
    <property type="entry name" value="ComF/GntX_DNA_util-trans"/>
</dbReference>
<comment type="caution">
    <text evidence="3">The sequence shown here is derived from an EMBL/GenBank/DDBJ whole genome shotgun (WGS) entry which is preliminary data.</text>
</comment>
<dbReference type="Proteomes" id="UP000237061">
    <property type="component" value="Unassembled WGS sequence"/>
</dbReference>
<evidence type="ECO:0000313" key="3">
    <source>
        <dbReference type="EMBL" id="POH74634.1"/>
    </source>
</evidence>
<sequence length="288" mass="31879">MENPGAPIARAGLHRAPAGRLWMRLWLWGESAWRDFLYLILPAECVVCGREDQALCPACSAVLRQHTAEPFRAEQRADALVGVMGRSLLPVVAAGVYRDALAETILAFKNHGRTELAAPLSRAMSRAMSALLDSVDPPTTRMLVVVPVPSTGSGWRRRGYDPVAMILRAMEHEGRLPAQTAIMPLLGIKAKPPWRRRHQKGLGRAERRRNVRNTMKIRRRKLRHVWLRANPDEALVVVVDDVLTTGSTLQEAVKTLENTGLSVYAGVVLAAARAPEGGHELVPRERLE</sequence>